<comment type="caution">
    <text evidence="3">The sequence shown here is derived from an EMBL/GenBank/DDBJ whole genome shotgun (WGS) entry which is preliminary data.</text>
</comment>
<evidence type="ECO:0000259" key="2">
    <source>
        <dbReference type="Pfam" id="PF22942"/>
    </source>
</evidence>
<dbReference type="InterPro" id="IPR054289">
    <property type="entry name" value="DUF7025"/>
</dbReference>
<accession>A0AA40F8B5</accession>
<evidence type="ECO:0000313" key="4">
    <source>
        <dbReference type="Proteomes" id="UP001172155"/>
    </source>
</evidence>
<dbReference type="PANTHER" id="PTHR46411:SF4">
    <property type="entry name" value="AAA+ ATPASE DOMAIN-CONTAINING PROTEIN"/>
    <property type="match status" value="1"/>
</dbReference>
<organism evidence="3 4">
    <name type="scientific">Schizothecium vesticola</name>
    <dbReference type="NCBI Taxonomy" id="314040"/>
    <lineage>
        <taxon>Eukaryota</taxon>
        <taxon>Fungi</taxon>
        <taxon>Dikarya</taxon>
        <taxon>Ascomycota</taxon>
        <taxon>Pezizomycotina</taxon>
        <taxon>Sordariomycetes</taxon>
        <taxon>Sordariomycetidae</taxon>
        <taxon>Sordariales</taxon>
        <taxon>Schizotheciaceae</taxon>
        <taxon>Schizothecium</taxon>
    </lineage>
</organism>
<protein>
    <recommendedName>
        <fullName evidence="2">DUF7025 domain-containing protein</fullName>
    </recommendedName>
</protein>
<dbReference type="EMBL" id="JAUKUD010000001">
    <property type="protein sequence ID" value="KAK0753083.1"/>
    <property type="molecule type" value="Genomic_DNA"/>
</dbReference>
<feature type="compositionally biased region" description="Low complexity" evidence="1">
    <location>
        <begin position="46"/>
        <end position="80"/>
    </location>
</feature>
<feature type="region of interest" description="Disordered" evidence="1">
    <location>
        <begin position="93"/>
        <end position="114"/>
    </location>
</feature>
<dbReference type="Pfam" id="PF22942">
    <property type="entry name" value="DUF7025"/>
    <property type="match status" value="1"/>
</dbReference>
<name>A0AA40F8B5_9PEZI</name>
<dbReference type="Proteomes" id="UP001172155">
    <property type="component" value="Unassembled WGS sequence"/>
</dbReference>
<dbReference type="AlphaFoldDB" id="A0AA40F8B5"/>
<proteinExistence type="predicted"/>
<evidence type="ECO:0000313" key="3">
    <source>
        <dbReference type="EMBL" id="KAK0753083.1"/>
    </source>
</evidence>
<gene>
    <name evidence="3" type="ORF">B0T18DRAFT_6384</name>
</gene>
<dbReference type="PANTHER" id="PTHR46411">
    <property type="entry name" value="FAMILY ATPASE, PUTATIVE-RELATED"/>
    <property type="match status" value="1"/>
</dbReference>
<evidence type="ECO:0000256" key="1">
    <source>
        <dbReference type="SAM" id="MobiDB-lite"/>
    </source>
</evidence>
<keyword evidence="4" id="KW-1185">Reference proteome</keyword>
<feature type="region of interest" description="Disordered" evidence="1">
    <location>
        <begin position="1"/>
        <end position="80"/>
    </location>
</feature>
<feature type="domain" description="DUF7025" evidence="2">
    <location>
        <begin position="140"/>
        <end position="222"/>
    </location>
</feature>
<reference evidence="3" key="1">
    <citation type="submission" date="2023-06" db="EMBL/GenBank/DDBJ databases">
        <title>Genome-scale phylogeny and comparative genomics of the fungal order Sordariales.</title>
        <authorList>
            <consortium name="Lawrence Berkeley National Laboratory"/>
            <person name="Hensen N."/>
            <person name="Bonometti L."/>
            <person name="Westerberg I."/>
            <person name="Brannstrom I.O."/>
            <person name="Guillou S."/>
            <person name="Cros-Aarteil S."/>
            <person name="Calhoun S."/>
            <person name="Haridas S."/>
            <person name="Kuo A."/>
            <person name="Mondo S."/>
            <person name="Pangilinan J."/>
            <person name="Riley R."/>
            <person name="LaButti K."/>
            <person name="Andreopoulos B."/>
            <person name="Lipzen A."/>
            <person name="Chen C."/>
            <person name="Yanf M."/>
            <person name="Daum C."/>
            <person name="Ng V."/>
            <person name="Clum A."/>
            <person name="Steindorff A."/>
            <person name="Ohm R."/>
            <person name="Martin F."/>
            <person name="Silar P."/>
            <person name="Natvig D."/>
            <person name="Lalanne C."/>
            <person name="Gautier V."/>
            <person name="Ament-velasquez S.L."/>
            <person name="Kruys A."/>
            <person name="Hutchinson M.I."/>
            <person name="Powell A.J."/>
            <person name="Barry K."/>
            <person name="Miller A.N."/>
            <person name="Grigoriev I.V."/>
            <person name="Debuchy R."/>
            <person name="Gladieux P."/>
            <person name="Thoren M.H."/>
            <person name="Johannesson H."/>
        </authorList>
    </citation>
    <scope>NUCLEOTIDE SEQUENCE</scope>
    <source>
        <strain evidence="3">SMH3187-1</strain>
    </source>
</reference>
<sequence length="398" mass="44714">MTQSSTSRSSNSSPPTSHVNWRQAARSRLFPASPRMPTAWRRRSWPSRVTTSTSSRLPSPTPSSPSSGITPPSSSRVTPSPCLGLTPYSCTTTRSWPSSATPPPPKTRTTCASWSARPTSTSPCSCSSSTIKSWGVRVEQERNKRGCCTWEYAWMYNKPGTIRIHTLLGGKEESVSVIHSVQGGVLEPDSRQYIISGWSLEYDGQFLGRRSHETYLDKFDGVIVDNGVCFLDVADMSRGVEDLPEMAQKHIKYGKQYWKLLKKQCKYHRGKSRDFPFNEIESLVMVDLNSYFEESEASIGYRSLLDKDDVRKTWMTKEDCRSSPADGACAFCTEDQKRQDHEGKLGLVALFDDYNLIVPENHDELGSHMYLLCPADIKAFNVLGWNAFWMGRNCAQVI</sequence>
<feature type="compositionally biased region" description="Low complexity" evidence="1">
    <location>
        <begin position="1"/>
        <end position="17"/>
    </location>
</feature>